<keyword evidence="1" id="KW-0175">Coiled coil</keyword>
<feature type="region of interest" description="Disordered" evidence="2">
    <location>
        <begin position="660"/>
        <end position="686"/>
    </location>
</feature>
<evidence type="ECO:0000313" key="4">
    <source>
        <dbReference type="Proteomes" id="UP000075714"/>
    </source>
</evidence>
<reference evidence="4" key="1">
    <citation type="journal article" date="2016" name="Nat. Commun.">
        <title>The Gonium pectorale genome demonstrates co-option of cell cycle regulation during the evolution of multicellularity.</title>
        <authorList>
            <person name="Hanschen E.R."/>
            <person name="Marriage T.N."/>
            <person name="Ferris P.J."/>
            <person name="Hamaji T."/>
            <person name="Toyoda A."/>
            <person name="Fujiyama A."/>
            <person name="Neme R."/>
            <person name="Noguchi H."/>
            <person name="Minakuchi Y."/>
            <person name="Suzuki M."/>
            <person name="Kawai-Toyooka H."/>
            <person name="Smith D.R."/>
            <person name="Sparks H."/>
            <person name="Anderson J."/>
            <person name="Bakaric R."/>
            <person name="Luria V."/>
            <person name="Karger A."/>
            <person name="Kirschner M.W."/>
            <person name="Durand P.M."/>
            <person name="Michod R.E."/>
            <person name="Nozaki H."/>
            <person name="Olson B.J."/>
        </authorList>
    </citation>
    <scope>NUCLEOTIDE SEQUENCE [LARGE SCALE GENOMIC DNA]</scope>
    <source>
        <strain evidence="4">NIES-2863</strain>
    </source>
</reference>
<dbReference type="EMBL" id="LSYV01000005">
    <property type="protein sequence ID" value="KXZ54473.1"/>
    <property type="molecule type" value="Genomic_DNA"/>
</dbReference>
<organism evidence="3 4">
    <name type="scientific">Gonium pectorale</name>
    <name type="common">Green alga</name>
    <dbReference type="NCBI Taxonomy" id="33097"/>
    <lineage>
        <taxon>Eukaryota</taxon>
        <taxon>Viridiplantae</taxon>
        <taxon>Chlorophyta</taxon>
        <taxon>core chlorophytes</taxon>
        <taxon>Chlorophyceae</taxon>
        <taxon>CS clade</taxon>
        <taxon>Chlamydomonadales</taxon>
        <taxon>Volvocaceae</taxon>
        <taxon>Gonium</taxon>
    </lineage>
</organism>
<feature type="compositionally biased region" description="Basic and acidic residues" evidence="2">
    <location>
        <begin position="662"/>
        <end position="677"/>
    </location>
</feature>
<protein>
    <submittedName>
        <fullName evidence="3">Uncharacterized protein</fullName>
    </submittedName>
</protein>
<evidence type="ECO:0000313" key="3">
    <source>
        <dbReference type="EMBL" id="KXZ54473.1"/>
    </source>
</evidence>
<feature type="coiled-coil region" evidence="1">
    <location>
        <begin position="716"/>
        <end position="825"/>
    </location>
</feature>
<dbReference type="AlphaFoldDB" id="A0A150GXJ6"/>
<name>A0A150GXJ6_GONPE</name>
<sequence>MEDTRESKLAVASTRMDTIPAELWKQYLTYLTLNARLAAVRDATPSAPTYEKKVREQLGNALTNYEKLAMEEILSERSERSKQPDYALRSNQAGGWKKTVGDLKVELGSPHQELHGLKVAGVMEGGELQDEVIRLQPQVKATGQVLKFICDTAALQTKLQEKKSKVDLLKTLLEGVNAAADRAGDVEAAAAAQAVSEVARMGAELAVRNDYARRFGPCAQSPALAVASTRMDTAELPELCDQPRPIIKKPWEEILSERSERSKQPDYALRSNQAGGWKKTVGDLKVELGSPHQELHGLKVAGVMEGGELQDEVIRLQPQVKATGQILSERSERSKQPDYALRSNQAGGWKKTVGDLKVELGSPHQELHGLKVAGVMEGGELQDEVIRLQAQVKATGQVTERFKVICDTAALQTELQKKKFKLDVLKVSLEGVNAAADQARAAGDVEAAAEAQAVVGKQACEVKQLQSEVARMGAELAVRNDYARRFGPCAQSPALAVASTRMDTAELPELCDQPRPIIKKPWEEILSEHSRQRDNALRSKQAGWRKNTIGDLKAEPDSPRKRLHGLKVAGKEEANELQRKMMWLEAQAKATRQTTECVEKRIRTVAAFRKAFREPKEKNKELASKLAAEADAKPSAQTRPVYIRELRMRELNSTVRSITTKPRKEVLPEHSRQRDNALRSNQAGGRKETMADLLEVELDTPRQRLHGLKVAGKGEANELQGKLIQLEAQSDTLTKARSELTHKLVHALEETLREKEAEVDLLKTSLEGANAAAVQARAARDVEAAAAAEAQKAAAAVVEKQAREMERLQSEVARLGAELAERDSKHAGLYDLCAQVLRTRTSAIGEPRTD</sequence>
<keyword evidence="4" id="KW-1185">Reference proteome</keyword>
<evidence type="ECO:0000256" key="1">
    <source>
        <dbReference type="SAM" id="Coils"/>
    </source>
</evidence>
<accession>A0A150GXJ6</accession>
<dbReference type="Proteomes" id="UP000075714">
    <property type="component" value="Unassembled WGS sequence"/>
</dbReference>
<comment type="caution">
    <text evidence="3">The sequence shown here is derived from an EMBL/GenBank/DDBJ whole genome shotgun (WGS) entry which is preliminary data.</text>
</comment>
<evidence type="ECO:0000256" key="2">
    <source>
        <dbReference type="SAM" id="MobiDB-lite"/>
    </source>
</evidence>
<gene>
    <name evidence="3" type="ORF">GPECTOR_4g538</name>
</gene>
<proteinExistence type="predicted"/>